<dbReference type="PANTHER" id="PTHR24221:SF590">
    <property type="entry name" value="COMPONENT LINKED WITH THE ASSEMBLY OF CYTOCHROME' TRANSPORT TRANSMEMBRANE ATP-BINDING PROTEIN ABC TRANSPORTER CYDD-RELATED"/>
    <property type="match status" value="1"/>
</dbReference>
<dbReference type="InterPro" id="IPR014216">
    <property type="entry name" value="ABC_transptr_CydD"/>
</dbReference>
<dbReference type="EMBL" id="CP053708">
    <property type="protein sequence ID" value="QKE89882.1"/>
    <property type="molecule type" value="Genomic_DNA"/>
</dbReference>
<dbReference type="SUPFAM" id="SSF52540">
    <property type="entry name" value="P-loop containing nucleoside triphosphate hydrolases"/>
    <property type="match status" value="1"/>
</dbReference>
<evidence type="ECO:0000313" key="10">
    <source>
        <dbReference type="EMBL" id="QKE89882.1"/>
    </source>
</evidence>
<evidence type="ECO:0000313" key="11">
    <source>
        <dbReference type="Proteomes" id="UP000500767"/>
    </source>
</evidence>
<comment type="subcellular location">
    <subcellularLocation>
        <location evidence="1">Cell membrane</location>
        <topology evidence="1">Multi-pass membrane protein</topology>
    </subcellularLocation>
</comment>
<protein>
    <submittedName>
        <fullName evidence="10">Thiol reductant ABC exporter subunit CydD</fullName>
    </submittedName>
</protein>
<dbReference type="PROSITE" id="PS50929">
    <property type="entry name" value="ABC_TM1F"/>
    <property type="match status" value="1"/>
</dbReference>
<evidence type="ECO:0000256" key="2">
    <source>
        <dbReference type="ARBA" id="ARBA00022692"/>
    </source>
</evidence>
<keyword evidence="6 7" id="KW-0472">Membrane</keyword>
<dbReference type="InterPro" id="IPR003593">
    <property type="entry name" value="AAA+_ATPase"/>
</dbReference>
<dbReference type="RefSeq" id="WP_171834870.1">
    <property type="nucleotide sequence ID" value="NZ_CP053708.1"/>
</dbReference>
<name>A0A6M8HNI1_9PROT</name>
<accession>A0A6M8HNI1</accession>
<evidence type="ECO:0000256" key="1">
    <source>
        <dbReference type="ARBA" id="ARBA00004651"/>
    </source>
</evidence>
<dbReference type="CDD" id="cd03228">
    <property type="entry name" value="ABCC_MRP_Like"/>
    <property type="match status" value="1"/>
</dbReference>
<dbReference type="Pfam" id="PF00664">
    <property type="entry name" value="ABC_membrane"/>
    <property type="match status" value="1"/>
</dbReference>
<evidence type="ECO:0000256" key="4">
    <source>
        <dbReference type="ARBA" id="ARBA00022840"/>
    </source>
</evidence>
<dbReference type="NCBIfam" id="TIGR02857">
    <property type="entry name" value="CydD"/>
    <property type="match status" value="1"/>
</dbReference>
<dbReference type="SMART" id="SM00382">
    <property type="entry name" value="AAA"/>
    <property type="match status" value="1"/>
</dbReference>
<feature type="domain" description="ABC transporter" evidence="8">
    <location>
        <begin position="366"/>
        <end position="591"/>
    </location>
</feature>
<dbReference type="GO" id="GO:0005524">
    <property type="term" value="F:ATP binding"/>
    <property type="evidence" value="ECO:0007669"/>
    <property type="project" value="UniProtKB-KW"/>
</dbReference>
<keyword evidence="2 7" id="KW-0812">Transmembrane</keyword>
<feature type="transmembrane region" description="Helical" evidence="7">
    <location>
        <begin position="67"/>
        <end position="84"/>
    </location>
</feature>
<reference evidence="10 11" key="1">
    <citation type="journal article" date="2014" name="World J. Microbiol. Biotechnol.">
        <title>Biodiversity and physiological characteristics of Antarctic and Arctic lichens-associated bacteria.</title>
        <authorList>
            <person name="Lee Y.M."/>
            <person name="Kim E.H."/>
            <person name="Lee H.K."/>
            <person name="Hong S.G."/>
        </authorList>
    </citation>
    <scope>NUCLEOTIDE SEQUENCE [LARGE SCALE GENOMIC DNA]</scope>
    <source>
        <strain evidence="10 11">PAMC 26569</strain>
    </source>
</reference>
<keyword evidence="11" id="KW-1185">Reference proteome</keyword>
<proteinExistence type="predicted"/>
<dbReference type="KEGG" id="lck:HN018_07340"/>
<dbReference type="InterPro" id="IPR017871">
    <property type="entry name" value="ABC_transporter-like_CS"/>
</dbReference>
<feature type="domain" description="ABC transmembrane type-1" evidence="9">
    <location>
        <begin position="26"/>
        <end position="321"/>
    </location>
</feature>
<dbReference type="SUPFAM" id="SSF90123">
    <property type="entry name" value="ABC transporter transmembrane region"/>
    <property type="match status" value="1"/>
</dbReference>
<organism evidence="10 11">
    <name type="scientific">Lichenicola cladoniae</name>
    <dbReference type="NCBI Taxonomy" id="1484109"/>
    <lineage>
        <taxon>Bacteria</taxon>
        <taxon>Pseudomonadati</taxon>
        <taxon>Pseudomonadota</taxon>
        <taxon>Alphaproteobacteria</taxon>
        <taxon>Acetobacterales</taxon>
        <taxon>Acetobacteraceae</taxon>
        <taxon>Lichenicola</taxon>
    </lineage>
</organism>
<dbReference type="Gene3D" id="3.40.50.300">
    <property type="entry name" value="P-loop containing nucleotide triphosphate hydrolases"/>
    <property type="match status" value="1"/>
</dbReference>
<gene>
    <name evidence="10" type="primary">cydD</name>
    <name evidence="10" type="ORF">HN018_07340</name>
</gene>
<dbReference type="CDD" id="cd18584">
    <property type="entry name" value="ABC_6TM_AarD_CydD"/>
    <property type="match status" value="1"/>
</dbReference>
<evidence type="ECO:0000256" key="5">
    <source>
        <dbReference type="ARBA" id="ARBA00022989"/>
    </source>
</evidence>
<keyword evidence="3" id="KW-0547">Nucleotide-binding</keyword>
<evidence type="ECO:0000256" key="6">
    <source>
        <dbReference type="ARBA" id="ARBA00023136"/>
    </source>
</evidence>
<evidence type="ECO:0000259" key="9">
    <source>
        <dbReference type="PROSITE" id="PS50929"/>
    </source>
</evidence>
<dbReference type="InterPro" id="IPR011527">
    <property type="entry name" value="ABC1_TM_dom"/>
</dbReference>
<feature type="transmembrane region" description="Helical" evidence="7">
    <location>
        <begin position="145"/>
        <end position="166"/>
    </location>
</feature>
<keyword evidence="5 7" id="KW-1133">Transmembrane helix</keyword>
<dbReference type="InterPro" id="IPR036640">
    <property type="entry name" value="ABC1_TM_sf"/>
</dbReference>
<dbReference type="PANTHER" id="PTHR24221">
    <property type="entry name" value="ATP-BINDING CASSETTE SUB-FAMILY B"/>
    <property type="match status" value="1"/>
</dbReference>
<dbReference type="PROSITE" id="PS00211">
    <property type="entry name" value="ABC_TRANSPORTER_1"/>
    <property type="match status" value="1"/>
</dbReference>
<evidence type="ECO:0000256" key="3">
    <source>
        <dbReference type="ARBA" id="ARBA00022741"/>
    </source>
</evidence>
<feature type="transmembrane region" description="Helical" evidence="7">
    <location>
        <begin position="172"/>
        <end position="195"/>
    </location>
</feature>
<evidence type="ECO:0000259" key="8">
    <source>
        <dbReference type="PROSITE" id="PS50893"/>
    </source>
</evidence>
<keyword evidence="4" id="KW-0067">ATP-binding</keyword>
<dbReference type="InterPro" id="IPR003439">
    <property type="entry name" value="ABC_transporter-like_ATP-bd"/>
</dbReference>
<dbReference type="GO" id="GO:0042883">
    <property type="term" value="P:cysteine transport"/>
    <property type="evidence" value="ECO:0007669"/>
    <property type="project" value="InterPro"/>
</dbReference>
<dbReference type="InterPro" id="IPR027417">
    <property type="entry name" value="P-loop_NTPase"/>
</dbReference>
<dbReference type="GO" id="GO:0016887">
    <property type="term" value="F:ATP hydrolysis activity"/>
    <property type="evidence" value="ECO:0007669"/>
    <property type="project" value="InterPro"/>
</dbReference>
<evidence type="ECO:0000256" key="7">
    <source>
        <dbReference type="SAM" id="Phobius"/>
    </source>
</evidence>
<dbReference type="GO" id="GO:0140359">
    <property type="term" value="F:ABC-type transporter activity"/>
    <property type="evidence" value="ECO:0007669"/>
    <property type="project" value="InterPro"/>
</dbReference>
<dbReference type="AlphaFoldDB" id="A0A6M8HNI1"/>
<dbReference type="Pfam" id="PF00005">
    <property type="entry name" value="ABC_tran"/>
    <property type="match status" value="1"/>
</dbReference>
<dbReference type="Gene3D" id="1.20.1560.10">
    <property type="entry name" value="ABC transporter type 1, transmembrane domain"/>
    <property type="match status" value="1"/>
</dbReference>
<feature type="transmembrane region" description="Helical" evidence="7">
    <location>
        <begin position="26"/>
        <end position="55"/>
    </location>
</feature>
<feature type="transmembrane region" description="Helical" evidence="7">
    <location>
        <begin position="250"/>
        <end position="272"/>
    </location>
</feature>
<sequence length="591" mass="62458">MTANRTLIRAWSRTQSRIGRRQAMPAILFGLASTALAIGQAWCIAVILAHALAWAFAGNKHVVPPPGWELVVLFGLLALMRAGLQIQQETRAAATASASRRRLRGEALAAVLAEGPSLLRRQHSGALTALLVDRIEALDGFFGRWIPAATLAMLSPGLVLLVVLVVQPRAALVLLLCGLAVPVSQAVFGIGAAVASRRQFMAMSRLQARFLDRIRGIATIVLAGRADDEADRLGIAADELRQRTMRVLRVAFLSSAALDCALAVALVVIALLDGRALLAGGSTVSWVGALLLPRSLFALLLVPEFFAPLRSFALAYQDRMQAAGAAEALDDLAPRDRAGQRLDAAQIPPQVSPPPVRTVAANGVSVAFEGVSFAWDAARGLALDDVSFRIPAQETMVLAGPSGSGKSTIIEMLLGFVSPDEGRITLNGADLASIVPEALSRMTSWIGQRPLLFAGSVRDNVLFARPDASDADLAAALRAAAMDEFVAQLPAGLDTVIGEGGYGLSGGQAQRVAIARAFLRNAPLLLLDEPTAHLDPVTEKEILDSLRRLAVGRTVLLASHSSAAHAFLGRRLDLAQGRIVRPPAYTQEASV</sequence>
<dbReference type="PROSITE" id="PS50893">
    <property type="entry name" value="ABC_TRANSPORTER_2"/>
    <property type="match status" value="1"/>
</dbReference>
<dbReference type="InterPro" id="IPR039421">
    <property type="entry name" value="Type_1_exporter"/>
</dbReference>
<dbReference type="GO" id="GO:0005886">
    <property type="term" value="C:plasma membrane"/>
    <property type="evidence" value="ECO:0007669"/>
    <property type="project" value="UniProtKB-SubCell"/>
</dbReference>
<dbReference type="Proteomes" id="UP000500767">
    <property type="component" value="Chromosome"/>
</dbReference>